<dbReference type="AlphaFoldDB" id="A0A1H6CE47"/>
<dbReference type="OrthoDB" id="118230at2"/>
<organism evidence="2 3">
    <name type="scientific">Bryocella elongata</name>
    <dbReference type="NCBI Taxonomy" id="863522"/>
    <lineage>
        <taxon>Bacteria</taxon>
        <taxon>Pseudomonadati</taxon>
        <taxon>Acidobacteriota</taxon>
        <taxon>Terriglobia</taxon>
        <taxon>Terriglobales</taxon>
        <taxon>Acidobacteriaceae</taxon>
        <taxon>Bryocella</taxon>
    </lineage>
</organism>
<evidence type="ECO:0000256" key="1">
    <source>
        <dbReference type="SAM" id="MobiDB-lite"/>
    </source>
</evidence>
<sequence>MRVLPNTETRTLEDRLSRSKSRPARAYVAQARVTGPEQHELESAARRQGKALSEWARDVLLREARHSSGDAVFTELIATRMLMVNLLKPLALGEKVSPAWITEAMTMVRKEKHKAAQEVMQQYTQAAGKE</sequence>
<name>A0A1H6CE47_9BACT</name>
<keyword evidence="3" id="KW-1185">Reference proteome</keyword>
<dbReference type="Proteomes" id="UP000236728">
    <property type="component" value="Unassembled WGS sequence"/>
</dbReference>
<proteinExistence type="predicted"/>
<feature type="region of interest" description="Disordered" evidence="1">
    <location>
        <begin position="1"/>
        <end position="26"/>
    </location>
</feature>
<gene>
    <name evidence="2" type="ORF">SAMN05421819_4462</name>
</gene>
<evidence type="ECO:0000313" key="3">
    <source>
        <dbReference type="Proteomes" id="UP000236728"/>
    </source>
</evidence>
<evidence type="ECO:0000313" key="2">
    <source>
        <dbReference type="EMBL" id="SEG71178.1"/>
    </source>
</evidence>
<dbReference type="EMBL" id="FNVA01000010">
    <property type="protein sequence ID" value="SEG71178.1"/>
    <property type="molecule type" value="Genomic_DNA"/>
</dbReference>
<dbReference type="RefSeq" id="WP_146072278.1">
    <property type="nucleotide sequence ID" value="NZ_FNVA01000010.1"/>
</dbReference>
<protein>
    <submittedName>
        <fullName evidence="2">Uncharacterized protein</fullName>
    </submittedName>
</protein>
<reference evidence="2 3" key="1">
    <citation type="submission" date="2016-10" db="EMBL/GenBank/DDBJ databases">
        <authorList>
            <person name="de Groot N.N."/>
        </authorList>
    </citation>
    <scope>NUCLEOTIDE SEQUENCE [LARGE SCALE GENOMIC DNA]</scope>
    <source>
        <strain evidence="2 3">DSM 22489</strain>
    </source>
</reference>
<accession>A0A1H6CE47</accession>